<evidence type="ECO:0000256" key="1">
    <source>
        <dbReference type="SAM" id="MobiDB-lite"/>
    </source>
</evidence>
<accession>A0A8E2F2D7</accession>
<name>A0A8E2F2D7_9PEZI</name>
<gene>
    <name evidence="2" type="ORF">AOQ84DRAFT_220998</name>
</gene>
<dbReference type="Proteomes" id="UP000250140">
    <property type="component" value="Unassembled WGS sequence"/>
</dbReference>
<dbReference type="AlphaFoldDB" id="A0A8E2F2D7"/>
<dbReference type="EMBL" id="KV749471">
    <property type="protein sequence ID" value="OCL09307.1"/>
    <property type="molecule type" value="Genomic_DNA"/>
</dbReference>
<feature type="region of interest" description="Disordered" evidence="1">
    <location>
        <begin position="67"/>
        <end position="89"/>
    </location>
</feature>
<proteinExistence type="predicted"/>
<reference evidence="2 3" key="1">
    <citation type="journal article" date="2016" name="Nat. Commun.">
        <title>Ectomycorrhizal ecology is imprinted in the genome of the dominant symbiotic fungus Cenococcum geophilum.</title>
        <authorList>
            <consortium name="DOE Joint Genome Institute"/>
            <person name="Peter M."/>
            <person name="Kohler A."/>
            <person name="Ohm R.A."/>
            <person name="Kuo A."/>
            <person name="Krutzmann J."/>
            <person name="Morin E."/>
            <person name="Arend M."/>
            <person name="Barry K.W."/>
            <person name="Binder M."/>
            <person name="Choi C."/>
            <person name="Clum A."/>
            <person name="Copeland A."/>
            <person name="Grisel N."/>
            <person name="Haridas S."/>
            <person name="Kipfer T."/>
            <person name="LaButti K."/>
            <person name="Lindquist E."/>
            <person name="Lipzen A."/>
            <person name="Maire R."/>
            <person name="Meier B."/>
            <person name="Mihaltcheva S."/>
            <person name="Molinier V."/>
            <person name="Murat C."/>
            <person name="Poggeler S."/>
            <person name="Quandt C.A."/>
            <person name="Sperisen C."/>
            <person name="Tritt A."/>
            <person name="Tisserant E."/>
            <person name="Crous P.W."/>
            <person name="Henrissat B."/>
            <person name="Nehls U."/>
            <person name="Egli S."/>
            <person name="Spatafora J.W."/>
            <person name="Grigoriev I.V."/>
            <person name="Martin F.M."/>
        </authorList>
    </citation>
    <scope>NUCLEOTIDE SEQUENCE [LARGE SCALE GENOMIC DNA]</scope>
    <source>
        <strain evidence="2 3">CBS 207.34</strain>
    </source>
</reference>
<keyword evidence="3" id="KW-1185">Reference proteome</keyword>
<sequence length="407" mass="44214">MGLEESRLDGIFGAPELAAVLAWMRSATSSRSKQAQSIASILASGIHKANEQRVRLGGEGRARRAALVGHSLQRKSKRSSEGRPEGQSSSYEWYTKAPVQALPAASARPAFPLMRIFISLASISEGLHSARGWAGKLVLALVLAARMQLCPTSFCVSRHVLGIVLGIVDDAVLRQPAAAVLLAPGLVASSEYWQLQLQNVPASPPGTAMEKWTGRDDGPAHCIFSTYYSFQSLPAQIPRGAINFNDSHNSNIFNSLRNSSNSNNIPPPPMLGVSLSVSLVKLFLRFSARFPARGFIEQRILIDLPRVGQEIRKSPSRRPGPMHSPCCVPRPHSAPVLSPILSPKAEHHRLQSPPIASPRIQNPLSPAIRIRCIDQYPLSSVISYASYRVNSEVEYRGYPCTPQPASS</sequence>
<evidence type="ECO:0000313" key="2">
    <source>
        <dbReference type="EMBL" id="OCL09307.1"/>
    </source>
</evidence>
<protein>
    <submittedName>
        <fullName evidence="2">Uncharacterized protein</fullName>
    </submittedName>
</protein>
<evidence type="ECO:0000313" key="3">
    <source>
        <dbReference type="Proteomes" id="UP000250140"/>
    </source>
</evidence>
<organism evidence="2 3">
    <name type="scientific">Glonium stellatum</name>
    <dbReference type="NCBI Taxonomy" id="574774"/>
    <lineage>
        <taxon>Eukaryota</taxon>
        <taxon>Fungi</taxon>
        <taxon>Dikarya</taxon>
        <taxon>Ascomycota</taxon>
        <taxon>Pezizomycotina</taxon>
        <taxon>Dothideomycetes</taxon>
        <taxon>Pleosporomycetidae</taxon>
        <taxon>Gloniales</taxon>
        <taxon>Gloniaceae</taxon>
        <taxon>Glonium</taxon>
    </lineage>
</organism>